<gene>
    <name evidence="1" type="ORF">SAMN05216226_11448</name>
</gene>
<accession>A0A1G8YDS3</accession>
<protein>
    <submittedName>
        <fullName evidence="1">Uncharacterized protein</fullName>
    </submittedName>
</protein>
<dbReference type="AlphaFoldDB" id="A0A1G8YDS3"/>
<dbReference type="EMBL" id="FNFC01000014">
    <property type="protein sequence ID" value="SDK00861.1"/>
    <property type="molecule type" value="Genomic_DNA"/>
</dbReference>
<evidence type="ECO:0000313" key="1">
    <source>
        <dbReference type="EMBL" id="SDK00861.1"/>
    </source>
</evidence>
<proteinExistence type="predicted"/>
<name>A0A1G8YDS3_9EURY</name>
<dbReference type="Proteomes" id="UP000198856">
    <property type="component" value="Unassembled WGS sequence"/>
</dbReference>
<keyword evidence="2" id="KW-1185">Reference proteome</keyword>
<reference evidence="1 2" key="1">
    <citation type="submission" date="2016-10" db="EMBL/GenBank/DDBJ databases">
        <authorList>
            <person name="de Groot N.N."/>
        </authorList>
    </citation>
    <scope>NUCLEOTIDE SEQUENCE [LARGE SCALE GENOMIC DNA]</scope>
    <source>
        <strain evidence="1 2">IBRC-M10015</strain>
    </source>
</reference>
<organism evidence="1 2">
    <name type="scientific">Halovenus aranensis</name>
    <dbReference type="NCBI Taxonomy" id="890420"/>
    <lineage>
        <taxon>Archaea</taxon>
        <taxon>Methanobacteriati</taxon>
        <taxon>Methanobacteriota</taxon>
        <taxon>Stenosarchaea group</taxon>
        <taxon>Halobacteria</taxon>
        <taxon>Halobacteriales</taxon>
        <taxon>Haloarculaceae</taxon>
        <taxon>Halovenus</taxon>
    </lineage>
</organism>
<evidence type="ECO:0000313" key="2">
    <source>
        <dbReference type="Proteomes" id="UP000198856"/>
    </source>
</evidence>
<dbReference type="OrthoDB" id="314499at2157"/>
<dbReference type="RefSeq" id="WP_176765332.1">
    <property type="nucleotide sequence ID" value="NZ_FNFC01000014.1"/>
</dbReference>
<sequence>MDDDPFFCEDCGKELGHDDIQVATGVPKIDVETFEMFTETTEVYQCSGCGLVIGFNSE</sequence>